<proteinExistence type="predicted"/>
<reference evidence="3 4" key="1">
    <citation type="submission" date="2019-02" db="EMBL/GenBank/DDBJ databases">
        <title>Deep-cultivation of Planctomycetes and their phenomic and genomic characterization uncovers novel biology.</title>
        <authorList>
            <person name="Wiegand S."/>
            <person name="Jogler M."/>
            <person name="Boedeker C."/>
            <person name="Pinto D."/>
            <person name="Vollmers J."/>
            <person name="Rivas-Marin E."/>
            <person name="Kohn T."/>
            <person name="Peeters S.H."/>
            <person name="Heuer A."/>
            <person name="Rast P."/>
            <person name="Oberbeckmann S."/>
            <person name="Bunk B."/>
            <person name="Jeske O."/>
            <person name="Meyerdierks A."/>
            <person name="Storesund J.E."/>
            <person name="Kallscheuer N."/>
            <person name="Luecker S."/>
            <person name="Lage O.M."/>
            <person name="Pohl T."/>
            <person name="Merkel B.J."/>
            <person name="Hornburger P."/>
            <person name="Mueller R.-W."/>
            <person name="Bruemmer F."/>
            <person name="Labrenz M."/>
            <person name="Spormann A.M."/>
            <person name="Op den Camp H."/>
            <person name="Overmann J."/>
            <person name="Amann R."/>
            <person name="Jetten M.S.M."/>
            <person name="Mascher T."/>
            <person name="Medema M.H."/>
            <person name="Devos D.P."/>
            <person name="Kaster A.-K."/>
            <person name="Ovreas L."/>
            <person name="Rohde M."/>
            <person name="Galperin M.Y."/>
            <person name="Jogler C."/>
        </authorList>
    </citation>
    <scope>NUCLEOTIDE SEQUENCE [LARGE SCALE GENOMIC DNA]</scope>
    <source>
        <strain evidence="3 4">ETA_A8</strain>
    </source>
</reference>
<organism evidence="3 4">
    <name type="scientific">Anatilimnocola aggregata</name>
    <dbReference type="NCBI Taxonomy" id="2528021"/>
    <lineage>
        <taxon>Bacteria</taxon>
        <taxon>Pseudomonadati</taxon>
        <taxon>Planctomycetota</taxon>
        <taxon>Planctomycetia</taxon>
        <taxon>Pirellulales</taxon>
        <taxon>Pirellulaceae</taxon>
        <taxon>Anatilimnocola</taxon>
    </lineage>
</organism>
<dbReference type="AlphaFoldDB" id="A0A517YD91"/>
<feature type="domain" description="Microcystin LR degradation protein MlrC C-terminal" evidence="1">
    <location>
        <begin position="299"/>
        <end position="477"/>
    </location>
</feature>
<dbReference type="PIRSF" id="PIRSF012702">
    <property type="entry name" value="UCP012702"/>
    <property type="match status" value="1"/>
</dbReference>
<feature type="domain" description="Microcystin LR degradation protein MlrC N-terminal" evidence="2">
    <location>
        <begin position="2"/>
        <end position="290"/>
    </location>
</feature>
<evidence type="ECO:0000313" key="4">
    <source>
        <dbReference type="Proteomes" id="UP000315017"/>
    </source>
</evidence>
<keyword evidence="4" id="KW-1185">Reference proteome</keyword>
<name>A0A517YD91_9BACT</name>
<evidence type="ECO:0008006" key="5">
    <source>
        <dbReference type="Google" id="ProtNLM"/>
    </source>
</evidence>
<dbReference type="RefSeq" id="WP_145090095.1">
    <property type="nucleotide sequence ID" value="NZ_CP036274.1"/>
</dbReference>
<evidence type="ECO:0000313" key="3">
    <source>
        <dbReference type="EMBL" id="QDU28204.1"/>
    </source>
</evidence>
<dbReference type="Pfam" id="PF07171">
    <property type="entry name" value="MlrC_C"/>
    <property type="match status" value="1"/>
</dbReference>
<dbReference type="InterPro" id="IPR010799">
    <property type="entry name" value="MlrC_C"/>
</dbReference>
<accession>A0A517YD91</accession>
<dbReference type="OrthoDB" id="9815420at2"/>
<sequence length="494" mass="53747">MRIGIIALLQESNTFIAQPTTLKHFEQDLLVTGEEVRTRLAGSQHEVGGMFHVLDDAGVEVVPIFAARALPFACIEKAAAEELLQRMFTAYEACGPLDGLLVAPHGATVSEPWPDFDGHWLSELRRLSRPELPIIGTLDPHGNLSPKMVAACNALIAYRTNPHLDQRARGIDAARLMIRTAKGDLQPTMAAAFPPLAINIERQCTHDEPCHSLYKLADEQLNDDQVLTNSIMLGFPYADVEEMGSAMLVVTNNNRPLAQHLANQLAGYLWQHRQDFEGHLISINQALDQAVHMPGPVCLLDMGDNVGGGSPADGTLLAQAINDRAIPDSFVCLYDPAAVQACVAAGVGGKLSVAMGGNTDSLHGAPLVAEVEVLGIYDGKFEETQARHGGFTKMDQGATAVVRTSRGLTCMLTTRRVPPFSLKQITTFGIEPTKYKLLVAKGVNAPLAAYKEVCKSFIKVNTPGCTSADLNSFHYDHRRRPLYPLERDFEWSPV</sequence>
<evidence type="ECO:0000259" key="2">
    <source>
        <dbReference type="Pfam" id="PF07364"/>
    </source>
</evidence>
<gene>
    <name evidence="3" type="ORF">ETAA8_33040</name>
</gene>
<dbReference type="Pfam" id="PF07364">
    <property type="entry name" value="DUF1485"/>
    <property type="match status" value="1"/>
</dbReference>
<dbReference type="Proteomes" id="UP000315017">
    <property type="component" value="Chromosome"/>
</dbReference>
<dbReference type="InterPro" id="IPR009197">
    <property type="entry name" value="MlrC"/>
</dbReference>
<dbReference type="KEGG" id="aagg:ETAA8_33040"/>
<evidence type="ECO:0000259" key="1">
    <source>
        <dbReference type="Pfam" id="PF07171"/>
    </source>
</evidence>
<dbReference type="InterPro" id="IPR015995">
    <property type="entry name" value="MlrC_N"/>
</dbReference>
<protein>
    <recommendedName>
        <fullName evidence="5">Microcystinase C</fullName>
    </recommendedName>
</protein>
<dbReference type="EMBL" id="CP036274">
    <property type="protein sequence ID" value="QDU28204.1"/>
    <property type="molecule type" value="Genomic_DNA"/>
</dbReference>